<accession>A0A415G2D7</accession>
<dbReference type="RefSeq" id="WP_118315442.1">
    <property type="nucleotide sequence ID" value="NZ_QRNJ01000155.1"/>
</dbReference>
<protein>
    <submittedName>
        <fullName evidence="1">Uncharacterized protein</fullName>
    </submittedName>
</protein>
<dbReference type="EMBL" id="QRNJ01000155">
    <property type="protein sequence ID" value="RHK31082.1"/>
    <property type="molecule type" value="Genomic_DNA"/>
</dbReference>
<dbReference type="Proteomes" id="UP000283497">
    <property type="component" value="Unassembled WGS sequence"/>
</dbReference>
<sequence length="92" mass="10507">MTDARAAQLRKLAIQAKRQLTRKKRQENIEKAPNPPLLLSLNELQKKTGLNYSFLRKMIVEEKQIPCLKVGNKFVVNYDLFLAVLGGKQNGK</sequence>
<name>A0A415G2D7_9FIRM</name>
<gene>
    <name evidence="1" type="ORF">DW068_17675</name>
</gene>
<comment type="caution">
    <text evidence="1">The sequence shown here is derived from an EMBL/GenBank/DDBJ whole genome shotgun (WGS) entry which is preliminary data.</text>
</comment>
<evidence type="ECO:0000313" key="1">
    <source>
        <dbReference type="EMBL" id="RHK31082.1"/>
    </source>
</evidence>
<reference evidence="1 2" key="1">
    <citation type="submission" date="2018-08" db="EMBL/GenBank/DDBJ databases">
        <title>A genome reference for cultivated species of the human gut microbiota.</title>
        <authorList>
            <person name="Zou Y."/>
            <person name="Xue W."/>
            <person name="Luo G."/>
        </authorList>
    </citation>
    <scope>NUCLEOTIDE SEQUENCE [LARGE SCALE GENOMIC DNA]</scope>
    <source>
        <strain evidence="1 2">AF45-14BH</strain>
    </source>
</reference>
<proteinExistence type="predicted"/>
<evidence type="ECO:0000313" key="2">
    <source>
        <dbReference type="Proteomes" id="UP000283497"/>
    </source>
</evidence>
<organism evidence="1 2">
    <name type="scientific">Anaerobutyricum hallii</name>
    <dbReference type="NCBI Taxonomy" id="39488"/>
    <lineage>
        <taxon>Bacteria</taxon>
        <taxon>Bacillati</taxon>
        <taxon>Bacillota</taxon>
        <taxon>Clostridia</taxon>
        <taxon>Lachnospirales</taxon>
        <taxon>Lachnospiraceae</taxon>
        <taxon>Anaerobutyricum</taxon>
    </lineage>
</organism>
<dbReference type="AlphaFoldDB" id="A0A415G2D7"/>